<comment type="caution">
    <text evidence="2">The sequence shown here is derived from an EMBL/GenBank/DDBJ whole genome shotgun (WGS) entry which is preliminary data.</text>
</comment>
<organism evidence="2 3">
    <name type="scientific">Aquimarina algicola</name>
    <dbReference type="NCBI Taxonomy" id="2589995"/>
    <lineage>
        <taxon>Bacteria</taxon>
        <taxon>Pseudomonadati</taxon>
        <taxon>Bacteroidota</taxon>
        <taxon>Flavobacteriia</taxon>
        <taxon>Flavobacteriales</taxon>
        <taxon>Flavobacteriaceae</taxon>
        <taxon>Aquimarina</taxon>
    </lineage>
</organism>
<dbReference type="SUPFAM" id="SSF54593">
    <property type="entry name" value="Glyoxalase/Bleomycin resistance protein/Dihydroxybiphenyl dioxygenase"/>
    <property type="match status" value="1"/>
</dbReference>
<name>A0A504J1F0_9FLAO</name>
<dbReference type="InterPro" id="IPR037523">
    <property type="entry name" value="VOC_core"/>
</dbReference>
<gene>
    <name evidence="2" type="ORF">FHK87_17315</name>
</gene>
<dbReference type="OrthoDB" id="66829at2"/>
<evidence type="ECO:0000313" key="3">
    <source>
        <dbReference type="Proteomes" id="UP000315540"/>
    </source>
</evidence>
<dbReference type="Proteomes" id="UP000315540">
    <property type="component" value="Unassembled WGS sequence"/>
</dbReference>
<evidence type="ECO:0000259" key="1">
    <source>
        <dbReference type="PROSITE" id="PS51819"/>
    </source>
</evidence>
<protein>
    <recommendedName>
        <fullName evidence="1">VOC domain-containing protein</fullName>
    </recommendedName>
</protein>
<proteinExistence type="predicted"/>
<reference evidence="2 3" key="1">
    <citation type="submission" date="2019-06" db="EMBL/GenBank/DDBJ databases">
        <authorList>
            <person name="Meng X."/>
        </authorList>
    </citation>
    <scope>NUCLEOTIDE SEQUENCE [LARGE SCALE GENOMIC DNA]</scope>
    <source>
        <strain evidence="2 3">M625</strain>
    </source>
</reference>
<sequence length="129" mass="14923">MKKITRMLTNICSNDLIKSKDFYTKLFDFEVGYDSDWFIHLVSKDKKIELGIIDQTNEIVPKDFQNPPQGFYITFVVDNVDEVFEIATSENFDIVREPEDTFYGQRRLLLKDPNGALVDISSPIQGFTS</sequence>
<keyword evidence="3" id="KW-1185">Reference proteome</keyword>
<dbReference type="AlphaFoldDB" id="A0A504J1F0"/>
<dbReference type="EMBL" id="VFWZ01000005">
    <property type="protein sequence ID" value="TPN84686.1"/>
    <property type="molecule type" value="Genomic_DNA"/>
</dbReference>
<feature type="domain" description="VOC" evidence="1">
    <location>
        <begin position="3"/>
        <end position="123"/>
    </location>
</feature>
<dbReference type="Gene3D" id="3.30.720.120">
    <property type="match status" value="1"/>
</dbReference>
<dbReference type="Pfam" id="PF00903">
    <property type="entry name" value="Glyoxalase"/>
    <property type="match status" value="1"/>
</dbReference>
<dbReference type="Gene3D" id="3.30.720.110">
    <property type="match status" value="1"/>
</dbReference>
<dbReference type="InterPro" id="IPR029068">
    <property type="entry name" value="Glyas_Bleomycin-R_OHBP_Dase"/>
</dbReference>
<accession>A0A504J1F0</accession>
<dbReference type="InterPro" id="IPR004360">
    <property type="entry name" value="Glyas_Fos-R_dOase_dom"/>
</dbReference>
<evidence type="ECO:0000313" key="2">
    <source>
        <dbReference type="EMBL" id="TPN84686.1"/>
    </source>
</evidence>
<dbReference type="PROSITE" id="PS51819">
    <property type="entry name" value="VOC"/>
    <property type="match status" value="1"/>
</dbReference>
<dbReference type="RefSeq" id="WP_140595021.1">
    <property type="nucleotide sequence ID" value="NZ_VFWZ01000005.1"/>
</dbReference>